<reference evidence="3 4" key="1">
    <citation type="journal article" date="2021" name="Comput. Struct. Biotechnol. J.">
        <title>De novo genome assembly of the potent medicinal plant Rehmannia glutinosa using nanopore technology.</title>
        <authorList>
            <person name="Ma L."/>
            <person name="Dong C."/>
            <person name="Song C."/>
            <person name="Wang X."/>
            <person name="Zheng X."/>
            <person name="Niu Y."/>
            <person name="Chen S."/>
            <person name="Feng W."/>
        </authorList>
    </citation>
    <scope>NUCLEOTIDE SEQUENCE [LARGE SCALE GENOMIC DNA]</scope>
    <source>
        <strain evidence="3">DH-2019</strain>
    </source>
</reference>
<proteinExistence type="predicted"/>
<protein>
    <recommendedName>
        <fullName evidence="2">DOG1 domain-containing protein</fullName>
    </recommendedName>
</protein>
<evidence type="ECO:0000313" key="3">
    <source>
        <dbReference type="EMBL" id="KAK6150783.1"/>
    </source>
</evidence>
<dbReference type="EMBL" id="JABTTQ020000008">
    <property type="protein sequence ID" value="KAK6150783.1"/>
    <property type="molecule type" value="Genomic_DNA"/>
</dbReference>
<sequence>MSVLPNSVTYMTQAIRNGLHERESFHKFFECWIVEQNQHLGQLVSASKEHEEHQRQQRERGRNGRTETQEEVDERILRPLLERVIQHYEHYYRAKARWAKNDILSMFNPSWRSSLEDAFLWIGGWRPSMAFHLLYSKSGLQLEARLEELIRGLATGDLGDISPSQLEKVDELQRETIREEKEITEKLAKQQETVADSSMVELTHAVTEMIREGAAVDQVMDEGRVDDTLAPKEEGLAEILQMADDLRLKTLKKVIDILTPIQGVYFLIAAAELHLRVHEWGKRRDARHHHRDGEVGH</sequence>
<comment type="caution">
    <text evidence="3">The sequence shown here is derived from an EMBL/GenBank/DDBJ whole genome shotgun (WGS) entry which is preliminary data.</text>
</comment>
<feature type="domain" description="DOG1" evidence="2">
    <location>
        <begin position="22"/>
        <end position="287"/>
    </location>
</feature>
<accession>A0ABR0WV28</accession>
<dbReference type="Pfam" id="PF14144">
    <property type="entry name" value="DOG1"/>
    <property type="match status" value="1"/>
</dbReference>
<feature type="region of interest" description="Disordered" evidence="1">
    <location>
        <begin position="46"/>
        <end position="71"/>
    </location>
</feature>
<feature type="compositionally biased region" description="Basic and acidic residues" evidence="1">
    <location>
        <begin position="47"/>
        <end position="71"/>
    </location>
</feature>
<evidence type="ECO:0000256" key="1">
    <source>
        <dbReference type="SAM" id="MobiDB-lite"/>
    </source>
</evidence>
<dbReference type="InterPro" id="IPR025422">
    <property type="entry name" value="TGA_domain"/>
</dbReference>
<organism evidence="3 4">
    <name type="scientific">Rehmannia glutinosa</name>
    <name type="common">Chinese foxglove</name>
    <dbReference type="NCBI Taxonomy" id="99300"/>
    <lineage>
        <taxon>Eukaryota</taxon>
        <taxon>Viridiplantae</taxon>
        <taxon>Streptophyta</taxon>
        <taxon>Embryophyta</taxon>
        <taxon>Tracheophyta</taxon>
        <taxon>Spermatophyta</taxon>
        <taxon>Magnoliopsida</taxon>
        <taxon>eudicotyledons</taxon>
        <taxon>Gunneridae</taxon>
        <taxon>Pentapetalae</taxon>
        <taxon>asterids</taxon>
        <taxon>lamiids</taxon>
        <taxon>Lamiales</taxon>
        <taxon>Orobanchaceae</taxon>
        <taxon>Rehmannieae</taxon>
        <taxon>Rehmannia</taxon>
    </lineage>
</organism>
<evidence type="ECO:0000259" key="2">
    <source>
        <dbReference type="PROSITE" id="PS51806"/>
    </source>
</evidence>
<name>A0ABR0WV28_REHGL</name>
<dbReference type="PANTHER" id="PTHR46354">
    <property type="entry name" value="DOG1 DOMAIN-CONTAINING PROTEIN"/>
    <property type="match status" value="1"/>
</dbReference>
<keyword evidence="4" id="KW-1185">Reference proteome</keyword>
<dbReference type="PROSITE" id="PS51806">
    <property type="entry name" value="DOG1"/>
    <property type="match status" value="1"/>
</dbReference>
<dbReference type="Proteomes" id="UP001318860">
    <property type="component" value="Unassembled WGS sequence"/>
</dbReference>
<dbReference type="PANTHER" id="PTHR46354:SF4">
    <property type="entry name" value="PROTEIN DOG1-LIKE 3"/>
    <property type="match status" value="1"/>
</dbReference>
<dbReference type="InterPro" id="IPR051886">
    <property type="entry name" value="Seed_Dev/Stress_Resp_Reg"/>
</dbReference>
<evidence type="ECO:0000313" key="4">
    <source>
        <dbReference type="Proteomes" id="UP001318860"/>
    </source>
</evidence>
<gene>
    <name evidence="3" type="ORF">DH2020_015715</name>
</gene>